<organism evidence="3">
    <name type="scientific">Alexandrium monilatum</name>
    <dbReference type="NCBI Taxonomy" id="311494"/>
    <lineage>
        <taxon>Eukaryota</taxon>
        <taxon>Sar</taxon>
        <taxon>Alveolata</taxon>
        <taxon>Dinophyceae</taxon>
        <taxon>Gonyaulacales</taxon>
        <taxon>Pyrocystaceae</taxon>
        <taxon>Alexandrium</taxon>
    </lineage>
</organism>
<proteinExistence type="predicted"/>
<feature type="chain" id="PRO_5031426388" evidence="2">
    <location>
        <begin position="31"/>
        <end position="179"/>
    </location>
</feature>
<gene>
    <name evidence="3" type="ORF">AMON00008_LOCUS46170</name>
</gene>
<keyword evidence="2" id="KW-0732">Signal</keyword>
<evidence type="ECO:0000256" key="1">
    <source>
        <dbReference type="SAM" id="MobiDB-lite"/>
    </source>
</evidence>
<dbReference type="EMBL" id="HBNR01065375">
    <property type="protein sequence ID" value="CAE4636981.1"/>
    <property type="molecule type" value="Transcribed_RNA"/>
</dbReference>
<feature type="region of interest" description="Disordered" evidence="1">
    <location>
        <begin position="158"/>
        <end position="179"/>
    </location>
</feature>
<feature type="signal peptide" evidence="2">
    <location>
        <begin position="1"/>
        <end position="30"/>
    </location>
</feature>
<feature type="compositionally biased region" description="Basic residues" evidence="1">
    <location>
        <begin position="170"/>
        <end position="179"/>
    </location>
</feature>
<evidence type="ECO:0000256" key="2">
    <source>
        <dbReference type="SAM" id="SignalP"/>
    </source>
</evidence>
<evidence type="ECO:0000313" key="3">
    <source>
        <dbReference type="EMBL" id="CAE4636981.1"/>
    </source>
</evidence>
<dbReference type="AlphaFoldDB" id="A0A7S4SA03"/>
<name>A0A7S4SA03_9DINO</name>
<protein>
    <submittedName>
        <fullName evidence="3">Uncharacterized protein</fullName>
    </submittedName>
</protein>
<reference evidence="3" key="1">
    <citation type="submission" date="2021-01" db="EMBL/GenBank/DDBJ databases">
        <authorList>
            <person name="Corre E."/>
            <person name="Pelletier E."/>
            <person name="Niang G."/>
            <person name="Scheremetjew M."/>
            <person name="Finn R."/>
            <person name="Kale V."/>
            <person name="Holt S."/>
            <person name="Cochrane G."/>
            <person name="Meng A."/>
            <person name="Brown T."/>
            <person name="Cohen L."/>
        </authorList>
    </citation>
    <scope>NUCLEOTIDE SEQUENCE</scope>
    <source>
        <strain evidence="3">CCMP3105</strain>
    </source>
</reference>
<sequence>MVVHVPPRQSRGRALAAAVLLAAGACLLFTAPGPLCQAGLTVQAPPCLFRVGDRVRAKMPILLSNSGRGYFNEGAGEGVPPHLRDESEDRMELAAMEKIVEGGEEGTVAGILLKNEWINRPKHWKGHHRTGVMVSWDSADLPMDVAEETELEVIEGSLGARRSEQLRMEKRARRERRGS</sequence>
<accession>A0A7S4SA03</accession>